<proteinExistence type="predicted"/>
<accession>A0A059CK57</accession>
<dbReference type="EMBL" id="KK198755">
    <property type="protein sequence ID" value="KCW78833.1"/>
    <property type="molecule type" value="Genomic_DNA"/>
</dbReference>
<sequence>MVIAVVIVVTIVAPIRTMVVDMDVEVESALSVTSLGILQGSVLMKGAGEVRMGGGMTGMELVVVGTMILIKMVIDLEGALGIVVLEEDQELLL</sequence>
<evidence type="ECO:0000313" key="1">
    <source>
        <dbReference type="EMBL" id="KCW78833.1"/>
    </source>
</evidence>
<organism evidence="1">
    <name type="scientific">Eucalyptus grandis</name>
    <name type="common">Flooded gum</name>
    <dbReference type="NCBI Taxonomy" id="71139"/>
    <lineage>
        <taxon>Eukaryota</taxon>
        <taxon>Viridiplantae</taxon>
        <taxon>Streptophyta</taxon>
        <taxon>Embryophyta</taxon>
        <taxon>Tracheophyta</taxon>
        <taxon>Spermatophyta</taxon>
        <taxon>Magnoliopsida</taxon>
        <taxon>eudicotyledons</taxon>
        <taxon>Gunneridae</taxon>
        <taxon>Pentapetalae</taxon>
        <taxon>rosids</taxon>
        <taxon>malvids</taxon>
        <taxon>Myrtales</taxon>
        <taxon>Myrtaceae</taxon>
        <taxon>Myrtoideae</taxon>
        <taxon>Eucalypteae</taxon>
        <taxon>Eucalyptus</taxon>
    </lineage>
</organism>
<dbReference type="InParanoid" id="A0A059CK57"/>
<reference evidence="1" key="1">
    <citation type="submission" date="2013-07" db="EMBL/GenBank/DDBJ databases">
        <title>The genome of Eucalyptus grandis.</title>
        <authorList>
            <person name="Schmutz J."/>
            <person name="Hayes R."/>
            <person name="Myburg A."/>
            <person name="Tuskan G."/>
            <person name="Grattapaglia D."/>
            <person name="Rokhsar D.S."/>
        </authorList>
    </citation>
    <scope>NUCLEOTIDE SEQUENCE</scope>
    <source>
        <tissue evidence="1">Leaf extractions</tissue>
    </source>
</reference>
<dbReference type="Gramene" id="KCW78833">
    <property type="protein sequence ID" value="KCW78833"/>
    <property type="gene ID" value="EUGRSUZ_C00266"/>
</dbReference>
<dbReference type="AlphaFoldDB" id="A0A059CK57"/>
<gene>
    <name evidence="1" type="ORF">EUGRSUZ_C00266</name>
</gene>
<name>A0A059CK57_EUCGR</name>
<protein>
    <submittedName>
        <fullName evidence="1">Uncharacterized protein</fullName>
    </submittedName>
</protein>